<dbReference type="PANTHER" id="PTHR43707:SF1">
    <property type="entry name" value="HISTIDINE--TRNA LIGASE, MITOCHONDRIAL-RELATED"/>
    <property type="match status" value="1"/>
</dbReference>
<dbReference type="PANTHER" id="PTHR43707">
    <property type="entry name" value="HISTIDYL-TRNA SYNTHETASE"/>
    <property type="match status" value="1"/>
</dbReference>
<dbReference type="EMBL" id="BART01011198">
    <property type="protein sequence ID" value="GAG81963.1"/>
    <property type="molecule type" value="Genomic_DNA"/>
</dbReference>
<evidence type="ECO:0000313" key="2">
    <source>
        <dbReference type="EMBL" id="GAG81963.1"/>
    </source>
</evidence>
<reference evidence="2" key="1">
    <citation type="journal article" date="2014" name="Front. Microbiol.">
        <title>High frequency of phylogenetically diverse reductive dehalogenase-homologous genes in deep subseafloor sedimentary metagenomes.</title>
        <authorList>
            <person name="Kawai M."/>
            <person name="Futagami T."/>
            <person name="Toyoda A."/>
            <person name="Takaki Y."/>
            <person name="Nishi S."/>
            <person name="Hori S."/>
            <person name="Arai W."/>
            <person name="Tsubouchi T."/>
            <person name="Morono Y."/>
            <person name="Uchiyama I."/>
            <person name="Ito T."/>
            <person name="Fujiyama A."/>
            <person name="Inagaki F."/>
            <person name="Takami H."/>
        </authorList>
    </citation>
    <scope>NUCLEOTIDE SEQUENCE</scope>
    <source>
        <strain evidence="2">Expedition CK06-06</strain>
    </source>
</reference>
<comment type="caution">
    <text evidence="2">The sequence shown here is derived from an EMBL/GenBank/DDBJ whole genome shotgun (WGS) entry which is preliminary data.</text>
</comment>
<protein>
    <recommendedName>
        <fullName evidence="1">Aminoacyl-transfer RNA synthetases class-II family profile domain-containing protein</fullName>
    </recommendedName>
</protein>
<evidence type="ECO:0000259" key="1">
    <source>
        <dbReference type="PROSITE" id="PS50862"/>
    </source>
</evidence>
<proteinExistence type="predicted"/>
<dbReference type="InterPro" id="IPR041715">
    <property type="entry name" value="HisRS-like_core"/>
</dbReference>
<sequence length="261" mass="29854">MKIQPVKGTRDFYPPQMAIRNFIIDGWKAASLRNGFEEYDGPIFEYLKMFQLKSGDEIVEQLFSLQDRGGRELAIRPEITPTLARMVNQQINSLAKPIKWFSVPRLCRAERPQKGRLREFFQWNIDIIGAGDSRADAEVIFATVDYLRTVGLTPEDIKIKISSRKLLTAALRNFGIRTDDLNPLYTLLDKKSKLPSDTFEKLLKEQIGDENIVKKVLEFMSTEDINDVAKLVEGNFLDNDIEELNDVIVCLDQMGVGNYCV</sequence>
<dbReference type="GO" id="GO:0004821">
    <property type="term" value="F:histidine-tRNA ligase activity"/>
    <property type="evidence" value="ECO:0007669"/>
    <property type="project" value="TreeGrafter"/>
</dbReference>
<dbReference type="PROSITE" id="PS50862">
    <property type="entry name" value="AA_TRNA_LIGASE_II"/>
    <property type="match status" value="1"/>
</dbReference>
<dbReference type="GO" id="GO:0005737">
    <property type="term" value="C:cytoplasm"/>
    <property type="evidence" value="ECO:0007669"/>
    <property type="project" value="InterPro"/>
</dbReference>
<dbReference type="Gene3D" id="3.30.930.10">
    <property type="entry name" value="Bira Bifunctional Protein, Domain 2"/>
    <property type="match status" value="1"/>
</dbReference>
<dbReference type="InterPro" id="IPR045864">
    <property type="entry name" value="aa-tRNA-synth_II/BPL/LPL"/>
</dbReference>
<gene>
    <name evidence="2" type="ORF">S01H4_23962</name>
</gene>
<feature type="domain" description="Aminoacyl-transfer RNA synthetases class-II family profile" evidence="1">
    <location>
        <begin position="33"/>
        <end position="200"/>
    </location>
</feature>
<dbReference type="InterPro" id="IPR006195">
    <property type="entry name" value="aa-tRNA-synth_II"/>
</dbReference>
<dbReference type="CDD" id="cd00773">
    <property type="entry name" value="HisRS-like_core"/>
    <property type="match status" value="1"/>
</dbReference>
<dbReference type="GO" id="GO:0006427">
    <property type="term" value="P:histidyl-tRNA aminoacylation"/>
    <property type="evidence" value="ECO:0007669"/>
    <property type="project" value="TreeGrafter"/>
</dbReference>
<dbReference type="Pfam" id="PF13393">
    <property type="entry name" value="tRNA-synt_His"/>
    <property type="match status" value="1"/>
</dbReference>
<dbReference type="AlphaFoldDB" id="X1BCZ5"/>
<accession>X1BCZ5</accession>
<name>X1BCZ5_9ZZZZ</name>
<dbReference type="SUPFAM" id="SSF55681">
    <property type="entry name" value="Class II aaRS and biotin synthetases"/>
    <property type="match status" value="1"/>
</dbReference>
<organism evidence="2">
    <name type="scientific">marine sediment metagenome</name>
    <dbReference type="NCBI Taxonomy" id="412755"/>
    <lineage>
        <taxon>unclassified sequences</taxon>
        <taxon>metagenomes</taxon>
        <taxon>ecological metagenomes</taxon>
    </lineage>
</organism>
<dbReference type="InterPro" id="IPR004516">
    <property type="entry name" value="HisRS/HisZ"/>
</dbReference>